<name>A0A8B6E6X2_MYTGA</name>
<proteinExistence type="predicted"/>
<keyword evidence="3" id="KW-1185">Reference proteome</keyword>
<dbReference type="OrthoDB" id="6860066at2759"/>
<evidence type="ECO:0000256" key="1">
    <source>
        <dbReference type="SAM" id="MobiDB-lite"/>
    </source>
</evidence>
<gene>
    <name evidence="2" type="ORF">MGAL_10B087601</name>
</gene>
<sequence length="73" mass="8502">MVKDMSAVQPKNLPRENKAENMETDTPPSQRAHVQQDPTNQAQDRMSIRRSAWEPAWGPVFKNKEHFVEMHLC</sequence>
<dbReference type="AlphaFoldDB" id="A0A8B6E6X2"/>
<dbReference type="EMBL" id="UYJE01004558">
    <property type="protein sequence ID" value="VDI29096.1"/>
    <property type="molecule type" value="Genomic_DNA"/>
</dbReference>
<protein>
    <submittedName>
        <fullName evidence="2">Uncharacterized protein</fullName>
    </submittedName>
</protein>
<organism evidence="2 3">
    <name type="scientific">Mytilus galloprovincialis</name>
    <name type="common">Mediterranean mussel</name>
    <dbReference type="NCBI Taxonomy" id="29158"/>
    <lineage>
        <taxon>Eukaryota</taxon>
        <taxon>Metazoa</taxon>
        <taxon>Spiralia</taxon>
        <taxon>Lophotrochozoa</taxon>
        <taxon>Mollusca</taxon>
        <taxon>Bivalvia</taxon>
        <taxon>Autobranchia</taxon>
        <taxon>Pteriomorphia</taxon>
        <taxon>Mytilida</taxon>
        <taxon>Mytiloidea</taxon>
        <taxon>Mytilidae</taxon>
        <taxon>Mytilinae</taxon>
        <taxon>Mytilus</taxon>
    </lineage>
</organism>
<accession>A0A8B6E6X2</accession>
<feature type="compositionally biased region" description="Polar residues" evidence="1">
    <location>
        <begin position="24"/>
        <end position="44"/>
    </location>
</feature>
<reference evidence="2" key="1">
    <citation type="submission" date="2018-11" db="EMBL/GenBank/DDBJ databases">
        <authorList>
            <person name="Alioto T."/>
            <person name="Alioto T."/>
        </authorList>
    </citation>
    <scope>NUCLEOTIDE SEQUENCE</scope>
</reference>
<comment type="caution">
    <text evidence="2">The sequence shown here is derived from an EMBL/GenBank/DDBJ whole genome shotgun (WGS) entry which is preliminary data.</text>
</comment>
<evidence type="ECO:0000313" key="3">
    <source>
        <dbReference type="Proteomes" id="UP000596742"/>
    </source>
</evidence>
<feature type="region of interest" description="Disordered" evidence="1">
    <location>
        <begin position="1"/>
        <end position="46"/>
    </location>
</feature>
<dbReference type="Proteomes" id="UP000596742">
    <property type="component" value="Unassembled WGS sequence"/>
</dbReference>
<evidence type="ECO:0000313" key="2">
    <source>
        <dbReference type="EMBL" id="VDI29096.1"/>
    </source>
</evidence>